<proteinExistence type="predicted"/>
<feature type="domain" description="AB hydrolase-1" evidence="2">
    <location>
        <begin position="49"/>
        <end position="300"/>
    </location>
</feature>
<evidence type="ECO:0000313" key="3">
    <source>
        <dbReference type="EMBL" id="KAF2871446.1"/>
    </source>
</evidence>
<feature type="chain" id="PRO_5028981182" evidence="1">
    <location>
        <begin position="21"/>
        <end position="334"/>
    </location>
</feature>
<protein>
    <submittedName>
        <fullName evidence="3">Alpha/Beta hydrolase protein</fullName>
    </submittedName>
</protein>
<name>A0A7C8I7R2_9PLEO</name>
<dbReference type="GO" id="GO:0016787">
    <property type="term" value="F:hydrolase activity"/>
    <property type="evidence" value="ECO:0007669"/>
    <property type="project" value="UniProtKB-KW"/>
</dbReference>
<keyword evidence="1" id="KW-0732">Signal</keyword>
<dbReference type="PANTHER" id="PTHR43329">
    <property type="entry name" value="EPOXIDE HYDROLASE"/>
    <property type="match status" value="1"/>
</dbReference>
<keyword evidence="3" id="KW-0378">Hydrolase</keyword>
<sequence length="334" mass="36709">MTRLLPLLITALLSFQITLASLSTFDSWPHQRIQLPDVSIHFRYFGSGPPILLVHGFPQHSLTWHTIGPILAQNYTVIAPDIRGMGDSSLSTSGNYTAHAAGTDLKAILDFLDITQTYVYAHDKGVGLATSLALEHPALVKRIILSEYVLPGYGYTTEVTSADLYQNWQLAFFAVPDAAAFFIQGREKEMLSWYFFHASYSGTAAISNDYLTRYANELAKPGFLHSGLMYFAAVWDDATYFESAFGQGEGPRRLSMPVLVLGGEASLAQWPVGEEWKKVGVSVSQDVIPKAGHWIGDENPEWSARRAAQFFGEDGGIPAVDLAGLTDVVNLIEQ</sequence>
<accession>A0A7C8I7R2</accession>
<dbReference type="SUPFAM" id="SSF53474">
    <property type="entry name" value="alpha/beta-Hydrolases"/>
    <property type="match status" value="1"/>
</dbReference>
<evidence type="ECO:0000259" key="2">
    <source>
        <dbReference type="Pfam" id="PF00561"/>
    </source>
</evidence>
<feature type="signal peptide" evidence="1">
    <location>
        <begin position="1"/>
        <end position="20"/>
    </location>
</feature>
<dbReference type="EMBL" id="JAADJZ010000011">
    <property type="protein sequence ID" value="KAF2871446.1"/>
    <property type="molecule type" value="Genomic_DNA"/>
</dbReference>
<keyword evidence="4" id="KW-1185">Reference proteome</keyword>
<comment type="caution">
    <text evidence="3">The sequence shown here is derived from an EMBL/GenBank/DDBJ whole genome shotgun (WGS) entry which is preliminary data.</text>
</comment>
<dbReference type="Proteomes" id="UP000481861">
    <property type="component" value="Unassembled WGS sequence"/>
</dbReference>
<evidence type="ECO:0000313" key="4">
    <source>
        <dbReference type="Proteomes" id="UP000481861"/>
    </source>
</evidence>
<dbReference type="AlphaFoldDB" id="A0A7C8I7R2"/>
<reference evidence="3 4" key="1">
    <citation type="submission" date="2020-01" db="EMBL/GenBank/DDBJ databases">
        <authorList>
            <consortium name="DOE Joint Genome Institute"/>
            <person name="Haridas S."/>
            <person name="Albert R."/>
            <person name="Binder M."/>
            <person name="Bloem J."/>
            <person name="Labutti K."/>
            <person name="Salamov A."/>
            <person name="Andreopoulos B."/>
            <person name="Baker S.E."/>
            <person name="Barry K."/>
            <person name="Bills G."/>
            <person name="Bluhm B.H."/>
            <person name="Cannon C."/>
            <person name="Castanera R."/>
            <person name="Culley D.E."/>
            <person name="Daum C."/>
            <person name="Ezra D."/>
            <person name="Gonzalez J.B."/>
            <person name="Henrissat B."/>
            <person name="Kuo A."/>
            <person name="Liang C."/>
            <person name="Lipzen A."/>
            <person name="Lutzoni F."/>
            <person name="Magnuson J."/>
            <person name="Mondo S."/>
            <person name="Nolan M."/>
            <person name="Ohm R."/>
            <person name="Pangilinan J."/>
            <person name="Park H.-J.H."/>
            <person name="Ramirez L."/>
            <person name="Alfaro M."/>
            <person name="Sun H."/>
            <person name="Tritt A."/>
            <person name="Yoshinaga Y."/>
            <person name="Zwiers L.-H.L."/>
            <person name="Turgeon B.G."/>
            <person name="Goodwin S.B."/>
            <person name="Spatafora J.W."/>
            <person name="Crous P.W."/>
            <person name="Grigoriev I.V."/>
        </authorList>
    </citation>
    <scope>NUCLEOTIDE SEQUENCE [LARGE SCALE GENOMIC DNA]</scope>
    <source>
        <strain evidence="3 4">CBS 611.86</strain>
    </source>
</reference>
<evidence type="ECO:0000256" key="1">
    <source>
        <dbReference type="SAM" id="SignalP"/>
    </source>
</evidence>
<dbReference type="InterPro" id="IPR029058">
    <property type="entry name" value="AB_hydrolase_fold"/>
</dbReference>
<gene>
    <name evidence="3" type="ORF">BDV95DRAFT_606887</name>
</gene>
<dbReference type="Gene3D" id="3.40.50.1820">
    <property type="entry name" value="alpha/beta hydrolase"/>
    <property type="match status" value="1"/>
</dbReference>
<organism evidence="3 4">
    <name type="scientific">Massariosphaeria phaeospora</name>
    <dbReference type="NCBI Taxonomy" id="100035"/>
    <lineage>
        <taxon>Eukaryota</taxon>
        <taxon>Fungi</taxon>
        <taxon>Dikarya</taxon>
        <taxon>Ascomycota</taxon>
        <taxon>Pezizomycotina</taxon>
        <taxon>Dothideomycetes</taxon>
        <taxon>Pleosporomycetidae</taxon>
        <taxon>Pleosporales</taxon>
        <taxon>Pleosporales incertae sedis</taxon>
        <taxon>Massariosphaeria</taxon>
    </lineage>
</organism>
<dbReference type="InterPro" id="IPR000073">
    <property type="entry name" value="AB_hydrolase_1"/>
</dbReference>
<dbReference type="OrthoDB" id="408373at2759"/>
<dbReference type="Pfam" id="PF00561">
    <property type="entry name" value="Abhydrolase_1"/>
    <property type="match status" value="1"/>
</dbReference>